<evidence type="ECO:0000313" key="2">
    <source>
        <dbReference type="EMBL" id="NEE08703.1"/>
    </source>
</evidence>
<dbReference type="GO" id="GO:0016787">
    <property type="term" value="F:hydrolase activity"/>
    <property type="evidence" value="ECO:0007669"/>
    <property type="project" value="UniProtKB-KW"/>
</dbReference>
<dbReference type="Gene3D" id="3.20.20.140">
    <property type="entry name" value="Metal-dependent hydrolases"/>
    <property type="match status" value="1"/>
</dbReference>
<dbReference type="InterPro" id="IPR006680">
    <property type="entry name" value="Amidohydro-rel"/>
</dbReference>
<dbReference type="SUPFAM" id="SSF51556">
    <property type="entry name" value="Metallo-dependent hydrolases"/>
    <property type="match status" value="1"/>
</dbReference>
<feature type="non-terminal residue" evidence="2">
    <location>
        <position position="196"/>
    </location>
</feature>
<dbReference type="EMBL" id="JAAGMN010001928">
    <property type="protein sequence ID" value="NEE08703.1"/>
    <property type="molecule type" value="Genomic_DNA"/>
</dbReference>
<reference evidence="2" key="1">
    <citation type="submission" date="2020-01" db="EMBL/GenBank/DDBJ databases">
        <title>Insect and environment-associated Actinomycetes.</title>
        <authorList>
            <person name="Currrie C."/>
            <person name="Chevrette M."/>
            <person name="Carlson C."/>
            <person name="Stubbendieck R."/>
            <person name="Wendt-Pienkowski E."/>
        </authorList>
    </citation>
    <scope>NUCLEOTIDE SEQUENCE</scope>
    <source>
        <strain evidence="2">SID7499</strain>
    </source>
</reference>
<dbReference type="InterPro" id="IPR032466">
    <property type="entry name" value="Metal_Hydrolase"/>
</dbReference>
<evidence type="ECO:0000259" key="1">
    <source>
        <dbReference type="Pfam" id="PF04909"/>
    </source>
</evidence>
<dbReference type="AlphaFoldDB" id="A0A6G3WTF6"/>
<name>A0A6G3WTF6_9ACTN</name>
<gene>
    <name evidence="2" type="ORF">G3M58_19895</name>
</gene>
<protein>
    <submittedName>
        <fullName evidence="2">Amidohydrolase family protein</fullName>
    </submittedName>
</protein>
<feature type="domain" description="Amidohydrolase-related" evidence="1">
    <location>
        <begin position="81"/>
        <end position="196"/>
    </location>
</feature>
<organism evidence="2">
    <name type="scientific">Streptomyces sp. SID7499</name>
    <dbReference type="NCBI Taxonomy" id="2706086"/>
    <lineage>
        <taxon>Bacteria</taxon>
        <taxon>Bacillati</taxon>
        <taxon>Actinomycetota</taxon>
        <taxon>Actinomycetes</taxon>
        <taxon>Kitasatosporales</taxon>
        <taxon>Streptomycetaceae</taxon>
        <taxon>Streptomyces</taxon>
    </lineage>
</organism>
<accession>A0A6G3WTF6</accession>
<dbReference type="Pfam" id="PF04909">
    <property type="entry name" value="Amidohydro_2"/>
    <property type="match status" value="1"/>
</dbReference>
<comment type="caution">
    <text evidence="2">The sequence shown here is derived from an EMBL/GenBank/DDBJ whole genome shotgun (WGS) entry which is preliminary data.</text>
</comment>
<proteinExistence type="predicted"/>
<keyword evidence="2" id="KW-0378">Hydrolase</keyword>
<sequence>MATELPRIISVDDHVIEPAHLFDTWLPARYRERGPRALTAGIGELAYIGGKYRITMDPDGQPTDWWIYEDLKFPYKRNIAAVGFDRDQMTLEGITREEMRRGCWDPKARLEDMDLNHVEASLCFPSFPRFCGQTFAEAHDKEVALACVRAYNDWMVEEWCGDSGGRLIPLCIIPLWDIDLAVAEIRRNAARGVRAV</sequence>